<evidence type="ECO:0008006" key="4">
    <source>
        <dbReference type="Google" id="ProtNLM"/>
    </source>
</evidence>
<dbReference type="Proteomes" id="UP001185092">
    <property type="component" value="Unassembled WGS sequence"/>
</dbReference>
<feature type="compositionally biased region" description="Low complexity" evidence="1">
    <location>
        <begin position="145"/>
        <end position="156"/>
    </location>
</feature>
<dbReference type="PROSITE" id="PS51257">
    <property type="entry name" value="PROKAR_LIPOPROTEIN"/>
    <property type="match status" value="1"/>
</dbReference>
<comment type="caution">
    <text evidence="2">The sequence shown here is derived from an EMBL/GenBank/DDBJ whole genome shotgun (WGS) entry which is preliminary data.</text>
</comment>
<evidence type="ECO:0000256" key="1">
    <source>
        <dbReference type="SAM" id="MobiDB-lite"/>
    </source>
</evidence>
<sequence>MKKLLFTLIAIITIMSSCNQNDDIHEISSSNIENNILNENQGSQQPSSRRGTTVTKHYTDNFGAKYTFESFTTTLNGTVFVDVITKRNGNTADRMIFRLHDFESNHVKFDVVSNYIEHGVPEWGHTGASGPTGDTGTSGGGGGSSSNNSSGSQTSSECRILGGEDYCARNKRLWDSFLASHDYFSFVLQQTQNWADCIDINGSGGVSNKISVLKLGRVSGNCGNADSYSCQTHIASEAIKLVALWKLGCAAKYGVPHKG</sequence>
<feature type="region of interest" description="Disordered" evidence="1">
    <location>
        <begin position="123"/>
        <end position="156"/>
    </location>
</feature>
<name>A0AAE3XTZ3_9BACT</name>
<accession>A0AAE3XTZ3</accession>
<proteinExistence type="predicted"/>
<evidence type="ECO:0000313" key="3">
    <source>
        <dbReference type="Proteomes" id="UP001185092"/>
    </source>
</evidence>
<dbReference type="AlphaFoldDB" id="A0AAE3XTZ3"/>
<dbReference type="RefSeq" id="WP_309943118.1">
    <property type="nucleotide sequence ID" value="NZ_AP025310.1"/>
</dbReference>
<gene>
    <name evidence="2" type="ORF">HNQ88_005006</name>
</gene>
<protein>
    <recommendedName>
        <fullName evidence="4">Lipoprotein</fullName>
    </recommendedName>
</protein>
<feature type="compositionally biased region" description="Low complexity" evidence="1">
    <location>
        <begin position="126"/>
        <end position="135"/>
    </location>
</feature>
<dbReference type="EMBL" id="JAVDQD010000013">
    <property type="protein sequence ID" value="MDR6241919.1"/>
    <property type="molecule type" value="Genomic_DNA"/>
</dbReference>
<keyword evidence="3" id="KW-1185">Reference proteome</keyword>
<reference evidence="2" key="1">
    <citation type="submission" date="2023-07" db="EMBL/GenBank/DDBJ databases">
        <title>Genomic Encyclopedia of Type Strains, Phase IV (KMG-IV): sequencing the most valuable type-strain genomes for metagenomic binning, comparative biology and taxonomic classification.</title>
        <authorList>
            <person name="Goeker M."/>
        </authorList>
    </citation>
    <scope>NUCLEOTIDE SEQUENCE</scope>
    <source>
        <strain evidence="2">DSM 26174</strain>
    </source>
</reference>
<organism evidence="2 3">
    <name type="scientific">Aureibacter tunicatorum</name>
    <dbReference type="NCBI Taxonomy" id="866807"/>
    <lineage>
        <taxon>Bacteria</taxon>
        <taxon>Pseudomonadati</taxon>
        <taxon>Bacteroidota</taxon>
        <taxon>Cytophagia</taxon>
        <taxon>Cytophagales</taxon>
        <taxon>Persicobacteraceae</taxon>
        <taxon>Aureibacter</taxon>
    </lineage>
</organism>
<evidence type="ECO:0000313" key="2">
    <source>
        <dbReference type="EMBL" id="MDR6241919.1"/>
    </source>
</evidence>